<dbReference type="OrthoDB" id="271360at2759"/>
<gene>
    <name evidence="2" type="ORF">LtaPh_3222100</name>
</gene>
<dbReference type="Proteomes" id="UP000419144">
    <property type="component" value="Unassembled WGS sequence"/>
</dbReference>
<evidence type="ECO:0000256" key="1">
    <source>
        <dbReference type="SAM" id="MobiDB-lite"/>
    </source>
</evidence>
<dbReference type="EMBL" id="BLBS01000048">
    <property type="protein sequence ID" value="GET91547.1"/>
    <property type="molecule type" value="Genomic_DNA"/>
</dbReference>
<organism evidence="2 3">
    <name type="scientific">Leishmania tarentolae</name>
    <name type="common">Sauroleishmania tarentolae</name>
    <dbReference type="NCBI Taxonomy" id="5689"/>
    <lineage>
        <taxon>Eukaryota</taxon>
        <taxon>Discoba</taxon>
        <taxon>Euglenozoa</taxon>
        <taxon>Kinetoplastea</taxon>
        <taxon>Metakinetoplastina</taxon>
        <taxon>Trypanosomatida</taxon>
        <taxon>Trypanosomatidae</taxon>
        <taxon>Leishmaniinae</taxon>
        <taxon>Leishmania</taxon>
        <taxon>lizard Leishmania</taxon>
    </lineage>
</organism>
<dbReference type="VEuPathDB" id="TriTrypDB:LtaPh_3222100"/>
<proteinExistence type="predicted"/>
<evidence type="ECO:0000313" key="3">
    <source>
        <dbReference type="Proteomes" id="UP000419144"/>
    </source>
</evidence>
<feature type="region of interest" description="Disordered" evidence="1">
    <location>
        <begin position="43"/>
        <end position="91"/>
    </location>
</feature>
<keyword evidence="3" id="KW-1185">Reference proteome</keyword>
<reference evidence="2" key="1">
    <citation type="submission" date="2019-11" db="EMBL/GenBank/DDBJ databases">
        <title>Leishmania tarentolae CDS.</title>
        <authorList>
            <person name="Goto Y."/>
            <person name="Yamagishi J."/>
        </authorList>
    </citation>
    <scope>NUCLEOTIDE SEQUENCE [LARGE SCALE GENOMIC DNA]</scope>
    <source>
        <strain evidence="2">Parrot Tar II</strain>
    </source>
</reference>
<comment type="caution">
    <text evidence="2">The sequence shown here is derived from an EMBL/GenBank/DDBJ whole genome shotgun (WGS) entry which is preliminary data.</text>
</comment>
<name>A0A640KVG7_LEITA</name>
<sequence>MRLTAGKIYFWGSAGIIFLTVWNRYSTAQLRTVVDSLKEERMREAERLRQHQPGGQGEISGASMMTSASPMPKHFNPYYKQQEMESASTDK</sequence>
<accession>A0A640KVG7</accession>
<evidence type="ECO:0000313" key="2">
    <source>
        <dbReference type="EMBL" id="GET91547.1"/>
    </source>
</evidence>
<dbReference type="AlphaFoldDB" id="A0A640KVG7"/>
<protein>
    <submittedName>
        <fullName evidence="2">Uncharacterized protein</fullName>
    </submittedName>
</protein>